<dbReference type="EMBL" id="MU971436">
    <property type="protein sequence ID" value="KAK9235012.1"/>
    <property type="molecule type" value="Genomic_DNA"/>
</dbReference>
<gene>
    <name evidence="1" type="ORF">V1525DRAFT_390864</name>
</gene>
<protein>
    <submittedName>
        <fullName evidence="1">Uncharacterized protein</fullName>
    </submittedName>
</protein>
<dbReference type="Proteomes" id="UP001433508">
    <property type="component" value="Unassembled WGS sequence"/>
</dbReference>
<sequence length="176" mass="18525">MMFTKAFGILGLVSTMAAALPTTMERRDNNGGVEIINNMGKDIYLWSVSNSADATMVTLTSGGTYSESWRLNPDAGGISIKISTTPDQSSVLQYEYTLVSPTIYWDLSCINLSSGSEFTTAGFAVTSNDNGGCASAICQPGDTACADAYLFPTDDQATHGCPETVQMTLNLGPSSA</sequence>
<reference evidence="2" key="1">
    <citation type="journal article" date="2024" name="Front. Bioeng. Biotechnol.">
        <title>Genome-scale model development and genomic sequencing of the oleaginous clade Lipomyces.</title>
        <authorList>
            <person name="Czajka J.J."/>
            <person name="Han Y."/>
            <person name="Kim J."/>
            <person name="Mondo S.J."/>
            <person name="Hofstad B.A."/>
            <person name="Robles A."/>
            <person name="Haridas S."/>
            <person name="Riley R."/>
            <person name="LaButti K."/>
            <person name="Pangilinan J."/>
            <person name="Andreopoulos W."/>
            <person name="Lipzen A."/>
            <person name="Yan J."/>
            <person name="Wang M."/>
            <person name="Ng V."/>
            <person name="Grigoriev I.V."/>
            <person name="Spatafora J.W."/>
            <person name="Magnuson J.K."/>
            <person name="Baker S.E."/>
            <person name="Pomraning K.R."/>
        </authorList>
    </citation>
    <scope>NUCLEOTIDE SEQUENCE [LARGE SCALE GENOMIC DNA]</scope>
    <source>
        <strain evidence="2">CBS 7786</strain>
    </source>
</reference>
<evidence type="ECO:0000313" key="2">
    <source>
        <dbReference type="Proteomes" id="UP001433508"/>
    </source>
</evidence>
<keyword evidence="2" id="KW-1185">Reference proteome</keyword>
<name>A0ACC3SW57_LIPKO</name>
<accession>A0ACC3SW57</accession>
<organism evidence="1 2">
    <name type="scientific">Lipomyces kononenkoae</name>
    <name type="common">Yeast</name>
    <dbReference type="NCBI Taxonomy" id="34357"/>
    <lineage>
        <taxon>Eukaryota</taxon>
        <taxon>Fungi</taxon>
        <taxon>Dikarya</taxon>
        <taxon>Ascomycota</taxon>
        <taxon>Saccharomycotina</taxon>
        <taxon>Lipomycetes</taxon>
        <taxon>Lipomycetales</taxon>
        <taxon>Lipomycetaceae</taxon>
        <taxon>Lipomyces</taxon>
    </lineage>
</organism>
<evidence type="ECO:0000313" key="1">
    <source>
        <dbReference type="EMBL" id="KAK9235012.1"/>
    </source>
</evidence>
<comment type="caution">
    <text evidence="1">The sequence shown here is derived from an EMBL/GenBank/DDBJ whole genome shotgun (WGS) entry which is preliminary data.</text>
</comment>
<proteinExistence type="predicted"/>